<evidence type="ECO:0000256" key="3">
    <source>
        <dbReference type="ARBA" id="ARBA00022704"/>
    </source>
</evidence>
<dbReference type="Pfam" id="PF00031">
    <property type="entry name" value="Cystatin"/>
    <property type="match status" value="1"/>
</dbReference>
<keyword evidence="2" id="KW-0646">Protease inhibitor</keyword>
<dbReference type="PANTHER" id="PTHR46186:SF2">
    <property type="entry name" value="CYSTATIN"/>
    <property type="match status" value="1"/>
</dbReference>
<feature type="compositionally biased region" description="Low complexity" evidence="4">
    <location>
        <begin position="211"/>
        <end position="227"/>
    </location>
</feature>
<dbReference type="SUPFAM" id="SSF54403">
    <property type="entry name" value="Cystatin/monellin"/>
    <property type="match status" value="1"/>
</dbReference>
<dbReference type="Proteomes" id="UP000887574">
    <property type="component" value="Unplaced"/>
</dbReference>
<protein>
    <submittedName>
        <fullName evidence="7">Cystatin domain-containing protein</fullName>
    </submittedName>
</protein>
<sequence length="454" mass="49016">MLVVNTTSDSTRSTVPTARTTATTIQPQQYAPQSGQLTSQPNCGQCPPGYRPAYGTSGGSVNVFKATIILEDCPPCPPGYISTNGISQPQNFPQQNSNSYNYAQQPHSAPPTITPITMVSLAVPPTTTSKATTPTTDLQPQITSNNQDMEAHNPTIISSPEQPPRVNWIVITSKNCYQENDKVGKRHYPSLSFPQGTPSAQQQGSFGYSNNQPGQQQSFTGQTQSNQPLLSSSTSYGGFQPPYYGGAYGQGEQAGGGQPGYLPNYHGDTYTNPQRTQETRALNDPFYQSIGGEPRYPGGDVNTPKTTHPTMPSCLIPMLIVVAGSLSFGQSVAQEGAWFPLDVNSDKAKEVAQHGVDAFNGRSNDAYYHPLVRILDAESQVVNGFNYAVHIIIGKSKCKNEQSAKYSCKPTDNSGDVYLVKTQQDQNGQLSYPELTNISAVNKTQELVSQQHMG</sequence>
<organism evidence="6 7">
    <name type="scientific">Ditylenchus dipsaci</name>
    <dbReference type="NCBI Taxonomy" id="166011"/>
    <lineage>
        <taxon>Eukaryota</taxon>
        <taxon>Metazoa</taxon>
        <taxon>Ecdysozoa</taxon>
        <taxon>Nematoda</taxon>
        <taxon>Chromadorea</taxon>
        <taxon>Rhabditida</taxon>
        <taxon>Tylenchina</taxon>
        <taxon>Tylenchomorpha</taxon>
        <taxon>Sphaerularioidea</taxon>
        <taxon>Anguinidae</taxon>
        <taxon>Anguininae</taxon>
        <taxon>Ditylenchus</taxon>
    </lineage>
</organism>
<dbReference type="InterPro" id="IPR046350">
    <property type="entry name" value="Cystatin_sf"/>
</dbReference>
<evidence type="ECO:0000259" key="5">
    <source>
        <dbReference type="SMART" id="SM00043"/>
    </source>
</evidence>
<proteinExistence type="inferred from homology"/>
<dbReference type="CDD" id="cd00042">
    <property type="entry name" value="CY"/>
    <property type="match status" value="1"/>
</dbReference>
<feature type="compositionally biased region" description="Polar residues" evidence="4">
    <location>
        <begin position="192"/>
        <end position="210"/>
    </location>
</feature>
<dbReference type="InterPro" id="IPR000010">
    <property type="entry name" value="Cystatin_dom"/>
</dbReference>
<name>A0A915EW56_9BILA</name>
<dbReference type="GO" id="GO:0004869">
    <property type="term" value="F:cysteine-type endopeptidase inhibitor activity"/>
    <property type="evidence" value="ECO:0007669"/>
    <property type="project" value="UniProtKB-KW"/>
</dbReference>
<reference evidence="7" key="1">
    <citation type="submission" date="2022-11" db="UniProtKB">
        <authorList>
            <consortium name="WormBaseParasite"/>
        </authorList>
    </citation>
    <scope>IDENTIFICATION</scope>
</reference>
<evidence type="ECO:0000256" key="4">
    <source>
        <dbReference type="SAM" id="MobiDB-lite"/>
    </source>
</evidence>
<evidence type="ECO:0000313" key="7">
    <source>
        <dbReference type="WBParaSite" id="jg9871.2"/>
    </source>
</evidence>
<dbReference type="GO" id="GO:0005615">
    <property type="term" value="C:extracellular space"/>
    <property type="evidence" value="ECO:0007669"/>
    <property type="project" value="TreeGrafter"/>
</dbReference>
<feature type="region of interest" description="Disordered" evidence="4">
    <location>
        <begin position="186"/>
        <end position="236"/>
    </location>
</feature>
<dbReference type="SMART" id="SM00043">
    <property type="entry name" value="CY"/>
    <property type="match status" value="1"/>
</dbReference>
<evidence type="ECO:0000313" key="6">
    <source>
        <dbReference type="Proteomes" id="UP000887574"/>
    </source>
</evidence>
<keyword evidence="6" id="KW-1185">Reference proteome</keyword>
<comment type="similarity">
    <text evidence="1">Belongs to the cystatin family.</text>
</comment>
<keyword evidence="3" id="KW-0789">Thiol protease inhibitor</keyword>
<feature type="region of interest" description="Disordered" evidence="4">
    <location>
        <begin position="1"/>
        <end position="22"/>
    </location>
</feature>
<dbReference type="Gene3D" id="3.10.450.10">
    <property type="match status" value="1"/>
</dbReference>
<dbReference type="AlphaFoldDB" id="A0A915EW56"/>
<dbReference type="PANTHER" id="PTHR46186">
    <property type="entry name" value="CYSTATIN"/>
    <property type="match status" value="1"/>
</dbReference>
<accession>A0A915EW56</accession>
<evidence type="ECO:0000256" key="1">
    <source>
        <dbReference type="ARBA" id="ARBA00009403"/>
    </source>
</evidence>
<feature type="domain" description="Cystatin" evidence="5">
    <location>
        <begin position="333"/>
        <end position="429"/>
    </location>
</feature>
<evidence type="ECO:0000256" key="2">
    <source>
        <dbReference type="ARBA" id="ARBA00022690"/>
    </source>
</evidence>
<dbReference type="WBParaSite" id="jg9871.2">
    <property type="protein sequence ID" value="jg9871.2"/>
    <property type="gene ID" value="jg9871"/>
</dbReference>
<dbReference type="GO" id="GO:0031982">
    <property type="term" value="C:vesicle"/>
    <property type="evidence" value="ECO:0007669"/>
    <property type="project" value="TreeGrafter"/>
</dbReference>
<dbReference type="GO" id="GO:0005737">
    <property type="term" value="C:cytoplasm"/>
    <property type="evidence" value="ECO:0007669"/>
    <property type="project" value="TreeGrafter"/>
</dbReference>
<feature type="compositionally biased region" description="Low complexity" evidence="4">
    <location>
        <begin position="10"/>
        <end position="22"/>
    </location>
</feature>